<dbReference type="InterPro" id="IPR002358">
    <property type="entry name" value="Ribosomal_uL6_CS"/>
</dbReference>
<dbReference type="GO" id="GO:0003735">
    <property type="term" value="F:structural constituent of ribosome"/>
    <property type="evidence" value="ECO:0007669"/>
    <property type="project" value="InterPro"/>
</dbReference>
<dbReference type="InterPro" id="IPR020040">
    <property type="entry name" value="Ribosomal_uL6_a/b-dom"/>
</dbReference>
<keyword evidence="3 4" id="KW-0687">Ribonucleoprotein</keyword>
<dbReference type="KEGG" id="mis:MicpuN_mit63"/>
<evidence type="ECO:0000313" key="7">
    <source>
        <dbReference type="Proteomes" id="UP000002009"/>
    </source>
</evidence>
<evidence type="ECO:0000256" key="4">
    <source>
        <dbReference type="RuleBase" id="RU003869"/>
    </source>
</evidence>
<keyword evidence="6" id="KW-0496">Mitochondrion</keyword>
<evidence type="ECO:0000256" key="1">
    <source>
        <dbReference type="ARBA" id="ARBA00009356"/>
    </source>
</evidence>
<dbReference type="PANTHER" id="PTHR11655:SF14">
    <property type="entry name" value="LARGE RIBOSOMAL SUBUNIT PROTEIN UL6M"/>
    <property type="match status" value="1"/>
</dbReference>
<dbReference type="Pfam" id="PF00347">
    <property type="entry name" value="Ribosomal_L6"/>
    <property type="match status" value="1"/>
</dbReference>
<dbReference type="AlphaFoldDB" id="C1KRH8"/>
<geneLocation type="mitochondrion" evidence="6"/>
<evidence type="ECO:0000313" key="6">
    <source>
        <dbReference type="EMBL" id="ACO55610.1"/>
    </source>
</evidence>
<accession>C1KRH8</accession>
<dbReference type="RefSeq" id="YP_002860146.1">
    <property type="nucleotide sequence ID" value="NC_012643.1"/>
</dbReference>
<evidence type="ECO:0000256" key="2">
    <source>
        <dbReference type="ARBA" id="ARBA00022980"/>
    </source>
</evidence>
<dbReference type="GO" id="GO:0005840">
    <property type="term" value="C:ribosome"/>
    <property type="evidence" value="ECO:0007669"/>
    <property type="project" value="UniProtKB-KW"/>
</dbReference>
<protein>
    <submittedName>
        <fullName evidence="6">Ribosomal protein L6</fullName>
    </submittedName>
</protein>
<keyword evidence="7" id="KW-1185">Reference proteome</keyword>
<dbReference type="PIRSF" id="PIRSF002162">
    <property type="entry name" value="Ribosomal_L6"/>
    <property type="match status" value="1"/>
</dbReference>
<dbReference type="Proteomes" id="UP000002009">
    <property type="component" value="Mitochondrion MT"/>
</dbReference>
<sequence>MHTQNNYIRKISIPSSVKVQFEQNTLLVEGPLGTLHIDISLYDPSNLMNLQVKEKPISQIVVQSYYQYAKPMMKTFSTILESSITGVTQGHMMQLEAVGVGFKISCTPTHVQFKVGLSHTVSCLIPNDIRMFTPKPTQLVIFGIDKQRVSQVLAQLRSIRIPEPYKGKGLRRKTDIILRKEGKKK</sequence>
<reference evidence="6 7" key="2">
    <citation type="submission" date="2009-04" db="EMBL/GenBank/DDBJ databases">
        <title>Green evolution and dynamic adaptations revealed by genomes of the marine picoeukaryotes Micromonas.</title>
        <authorList>
            <person name="Worden A.Z."/>
            <person name="Lee J.-H."/>
            <person name="Mock T."/>
            <person name="Rouze P."/>
            <person name="Simmons M.P."/>
            <person name="Aerts A.L."/>
            <person name="Allen A.E."/>
            <person name="Cuvelier M.L."/>
            <person name="Derelle E."/>
            <person name="Everett M.V."/>
            <person name="Foulon E."/>
            <person name="Grimwood J."/>
            <person name="Gundlach H."/>
            <person name="Henrissat B."/>
            <person name="Napoli C."/>
            <person name="McDonald S.M."/>
            <person name="Schnitzler Parker M."/>
            <person name="Rombauts S."/>
            <person name="Salamov A."/>
            <person name="Von Dassow P."/>
            <person name="Badger J.H."/>
            <person name="Coutinho P.M."/>
            <person name="Demir E."/>
            <person name="Dubchak I."/>
            <person name="Gentemann C."/>
            <person name="Eikrem W."/>
            <person name="Gready J.E."/>
            <person name="John U."/>
            <person name="Lanier W."/>
            <person name="Lindquist E.A."/>
            <person name="Lucas S."/>
            <person name="Mayer K.F.X."/>
            <person name="Moreau H."/>
            <person name="Not F."/>
            <person name="Otillar R."/>
            <person name="Panaud O."/>
            <person name="Pangilinan J."/>
            <person name="Paulsen I."/>
            <person name="Piegu B."/>
            <person name="Poliakov A."/>
            <person name="Robbens S."/>
            <person name="Schmutz J."/>
            <person name="Toulza E."/>
            <person name="Wyss T."/>
            <person name="Zelensky A."/>
            <person name="Zhou K."/>
            <person name="Armbrust E.V."/>
            <person name="Bhattacharya D."/>
            <person name="Goodenough U.W."/>
            <person name="Van de Peer Y."/>
            <person name="Grigoriev I.V."/>
        </authorList>
    </citation>
    <scope>NUCLEOTIDE SEQUENCE [LARGE SCALE GENOMIC DNA]</scope>
    <source>
        <strain evidence="7">RCC299 / NOUM17</strain>
    </source>
</reference>
<evidence type="ECO:0000256" key="3">
    <source>
        <dbReference type="ARBA" id="ARBA00023274"/>
    </source>
</evidence>
<feature type="domain" description="Large ribosomal subunit protein uL6 alpha-beta" evidence="5">
    <location>
        <begin position="98"/>
        <end position="170"/>
    </location>
</feature>
<proteinExistence type="inferred from homology"/>
<dbReference type="InParanoid" id="C1KRH8"/>
<gene>
    <name evidence="6" type="primary">rpl6</name>
    <name evidence="6" type="ORF">MicpuN_mit63</name>
</gene>
<keyword evidence="2 4" id="KW-0689">Ribosomal protein</keyword>
<dbReference type="STRING" id="296587.C1KRH8"/>
<dbReference type="InterPro" id="IPR036789">
    <property type="entry name" value="Ribosomal_uL6-like_a/b-dom_sf"/>
</dbReference>
<dbReference type="GeneID" id="7804375"/>
<dbReference type="InterPro" id="IPR019906">
    <property type="entry name" value="Ribosomal_uL6_bac-type"/>
</dbReference>
<dbReference type="Gene3D" id="3.90.930.12">
    <property type="entry name" value="Ribosomal protein L6, alpha-beta domain"/>
    <property type="match status" value="2"/>
</dbReference>
<dbReference type="SUPFAM" id="SSF56053">
    <property type="entry name" value="Ribosomal protein L6"/>
    <property type="match status" value="2"/>
</dbReference>
<reference evidence="6 7" key="1">
    <citation type="submission" date="2009-03" db="EMBL/GenBank/DDBJ databases">
        <authorList>
            <consortium name="Micromonas genome consortium"/>
            <person name="Robbens S."/>
            <person name="Rombauts S."/>
            <person name="Lucas S."/>
            <person name="Glavina del Rio T."/>
            <person name="Tice H."/>
            <person name="Bruce D."/>
            <person name="Pitluck S."/>
            <person name="Van de Peer Y."/>
            <person name="Zhou K."/>
            <person name="Grimwood J."/>
            <person name="Grigoriev I.V."/>
            <person name="Cuvelier M.L."/>
            <person name="Worden A.Z."/>
        </authorList>
    </citation>
    <scope>NUCLEOTIDE SEQUENCE [LARGE SCALE GENOMIC DNA]</scope>
    <source>
        <strain evidence="7">RCC299 / NOUM17</strain>
    </source>
</reference>
<dbReference type="OrthoDB" id="504814at2759"/>
<organism evidence="6 7">
    <name type="scientific">Micromonas commoda (strain RCC299 / NOUM17 / CCMP2709)</name>
    <name type="common">Picoplanktonic green alga</name>
    <dbReference type="NCBI Taxonomy" id="296587"/>
    <lineage>
        <taxon>Eukaryota</taxon>
        <taxon>Viridiplantae</taxon>
        <taxon>Chlorophyta</taxon>
        <taxon>Mamiellophyceae</taxon>
        <taxon>Mamiellales</taxon>
        <taxon>Mamiellaceae</taxon>
        <taxon>Micromonas</taxon>
    </lineage>
</organism>
<dbReference type="EMBL" id="FJ859351">
    <property type="protein sequence ID" value="ACO55610.1"/>
    <property type="molecule type" value="Genomic_DNA"/>
</dbReference>
<name>C1KRH8_MICCC</name>
<dbReference type="PROSITE" id="PS00525">
    <property type="entry name" value="RIBOSOMAL_L6_1"/>
    <property type="match status" value="1"/>
</dbReference>
<dbReference type="GO" id="GO:0019843">
    <property type="term" value="F:rRNA binding"/>
    <property type="evidence" value="ECO:0007669"/>
    <property type="project" value="InterPro"/>
</dbReference>
<comment type="similarity">
    <text evidence="1 4">Belongs to the universal ribosomal protein uL6 family.</text>
</comment>
<dbReference type="PRINTS" id="PR00059">
    <property type="entry name" value="RIBOSOMALL6"/>
</dbReference>
<dbReference type="PANTHER" id="PTHR11655">
    <property type="entry name" value="60S/50S RIBOSOMAL PROTEIN L6/L9"/>
    <property type="match status" value="1"/>
</dbReference>
<dbReference type="GO" id="GO:0002181">
    <property type="term" value="P:cytoplasmic translation"/>
    <property type="evidence" value="ECO:0007669"/>
    <property type="project" value="TreeGrafter"/>
</dbReference>
<dbReference type="GO" id="GO:1990904">
    <property type="term" value="C:ribonucleoprotein complex"/>
    <property type="evidence" value="ECO:0007669"/>
    <property type="project" value="UniProtKB-KW"/>
</dbReference>
<dbReference type="InterPro" id="IPR000702">
    <property type="entry name" value="Ribosomal_uL6-like"/>
</dbReference>
<evidence type="ECO:0000259" key="5">
    <source>
        <dbReference type="Pfam" id="PF00347"/>
    </source>
</evidence>